<evidence type="ECO:0000259" key="1">
    <source>
        <dbReference type="Pfam" id="PF12697"/>
    </source>
</evidence>
<keyword evidence="3" id="KW-1185">Reference proteome</keyword>
<dbReference type="InterPro" id="IPR052897">
    <property type="entry name" value="Sec-Metab_Biosynth_Hydrolase"/>
</dbReference>
<accession>A0A9W4FGE6</accession>
<sequence>MSIYAMVHGAWHGAWCWERLTPELEALGHRVVAMDLPIEDSAATFDDYANLVCAATQDVGGADLILVGHSMGGQTIPLVAARRQVSRLVYLCGVPPVPGRTFLQLMADESDMLNSDYTRGLGEKDSEGRRGWVDKELARIHLYGDCDERTASTAFTRLRRQSLAPYTFPCSLPAHPDVDTSYIVCAEDCMVSPDWSRRIASDWLSADLIELPGSHSPFYSRPRVLAALLHQLGGG</sequence>
<dbReference type="GO" id="GO:0016787">
    <property type="term" value="F:hydrolase activity"/>
    <property type="evidence" value="ECO:0007669"/>
    <property type="project" value="UniProtKB-KW"/>
</dbReference>
<keyword evidence="2" id="KW-0378">Hydrolase</keyword>
<dbReference type="Pfam" id="PF12697">
    <property type="entry name" value="Abhydrolase_6"/>
    <property type="match status" value="1"/>
</dbReference>
<dbReference type="Proteomes" id="UP000465785">
    <property type="component" value="Chromosome"/>
</dbReference>
<feature type="domain" description="AB hydrolase-1" evidence="1">
    <location>
        <begin position="6"/>
        <end position="227"/>
    </location>
</feature>
<evidence type="ECO:0000313" key="3">
    <source>
        <dbReference type="Proteomes" id="UP000465785"/>
    </source>
</evidence>
<gene>
    <name evidence="2" type="ORF">MGALJ_37740</name>
</gene>
<dbReference type="RefSeq" id="WP_163731258.1">
    <property type="nucleotide sequence ID" value="NZ_AP022601.1"/>
</dbReference>
<dbReference type="AlphaFoldDB" id="A0A9W4FGE6"/>
<dbReference type="SUPFAM" id="SSF53474">
    <property type="entry name" value="alpha/beta-Hydrolases"/>
    <property type="match status" value="1"/>
</dbReference>
<organism evidence="2 3">
    <name type="scientific">Mycobacterium gallinarum</name>
    <dbReference type="NCBI Taxonomy" id="39689"/>
    <lineage>
        <taxon>Bacteria</taxon>
        <taxon>Bacillati</taxon>
        <taxon>Actinomycetota</taxon>
        <taxon>Actinomycetes</taxon>
        <taxon>Mycobacteriales</taxon>
        <taxon>Mycobacteriaceae</taxon>
        <taxon>Mycobacterium</taxon>
    </lineage>
</organism>
<proteinExistence type="predicted"/>
<dbReference type="PANTHER" id="PTHR37017">
    <property type="entry name" value="AB HYDROLASE-1 DOMAIN-CONTAINING PROTEIN-RELATED"/>
    <property type="match status" value="1"/>
</dbReference>
<dbReference type="InterPro" id="IPR029058">
    <property type="entry name" value="AB_hydrolase_fold"/>
</dbReference>
<dbReference type="PANTHER" id="PTHR37017:SF11">
    <property type="entry name" value="ESTERASE_LIPASE_THIOESTERASE DOMAIN-CONTAINING PROTEIN"/>
    <property type="match status" value="1"/>
</dbReference>
<evidence type="ECO:0000313" key="2">
    <source>
        <dbReference type="EMBL" id="BBY94105.1"/>
    </source>
</evidence>
<dbReference type="EMBL" id="AP022601">
    <property type="protein sequence ID" value="BBY94105.1"/>
    <property type="molecule type" value="Genomic_DNA"/>
</dbReference>
<dbReference type="InterPro" id="IPR000073">
    <property type="entry name" value="AB_hydrolase_1"/>
</dbReference>
<dbReference type="Gene3D" id="3.40.50.1820">
    <property type="entry name" value="alpha/beta hydrolase"/>
    <property type="match status" value="1"/>
</dbReference>
<name>A0A9W4FGE6_9MYCO</name>
<reference evidence="2 3" key="1">
    <citation type="journal article" date="2019" name="Emerg. Microbes Infect.">
        <title>Comprehensive subspecies identification of 175 nontuberculous mycobacteria species based on 7547 genomic profiles.</title>
        <authorList>
            <person name="Matsumoto Y."/>
            <person name="Kinjo T."/>
            <person name="Motooka D."/>
            <person name="Nabeya D."/>
            <person name="Jung N."/>
            <person name="Uechi K."/>
            <person name="Horii T."/>
            <person name="Iida T."/>
            <person name="Fujita J."/>
            <person name="Nakamura S."/>
        </authorList>
    </citation>
    <scope>NUCLEOTIDE SEQUENCE [LARGE SCALE GENOMIC DNA]</scope>
    <source>
        <strain evidence="2 3">JCM 6399</strain>
    </source>
</reference>
<protein>
    <submittedName>
        <fullName evidence="2">Alpha/beta hydrolase</fullName>
    </submittedName>
</protein>
<dbReference type="KEGG" id="mgau:MGALJ_37740"/>